<keyword evidence="1" id="KW-1005">Bacterial flagellum biogenesis</keyword>
<comment type="caution">
    <text evidence="4">The sequence shown here is derived from an EMBL/GenBank/DDBJ whole genome shotgun (WGS) entry which is preliminary data.</text>
</comment>
<dbReference type="RefSeq" id="WP_204497686.1">
    <property type="nucleotide sequence ID" value="NZ_JAFBDR010000003.1"/>
</dbReference>
<dbReference type="EMBL" id="JAFBDR010000003">
    <property type="protein sequence ID" value="MBM7570247.1"/>
    <property type="molecule type" value="Genomic_DNA"/>
</dbReference>
<keyword evidence="5" id="KW-1185">Reference proteome</keyword>
<protein>
    <recommendedName>
        <fullName evidence="6">Flagellar protein FlgN</fullName>
    </recommendedName>
</protein>
<evidence type="ECO:0000313" key="4">
    <source>
        <dbReference type="EMBL" id="MBM7570247.1"/>
    </source>
</evidence>
<dbReference type="Proteomes" id="UP001296943">
    <property type="component" value="Unassembled WGS sequence"/>
</dbReference>
<evidence type="ECO:0008006" key="6">
    <source>
        <dbReference type="Google" id="ProtNLM"/>
    </source>
</evidence>
<proteinExistence type="predicted"/>
<name>A0ABS2MWH1_9BACI</name>
<reference evidence="4 5" key="1">
    <citation type="submission" date="2021-01" db="EMBL/GenBank/DDBJ databases">
        <title>Genomic Encyclopedia of Type Strains, Phase IV (KMG-IV): sequencing the most valuable type-strain genomes for metagenomic binning, comparative biology and taxonomic classification.</title>
        <authorList>
            <person name="Goeker M."/>
        </authorList>
    </citation>
    <scope>NUCLEOTIDE SEQUENCE [LARGE SCALE GENOMIC DNA]</scope>
    <source>
        <strain evidence="4 5">DSM 23711</strain>
    </source>
</reference>
<evidence type="ECO:0000256" key="1">
    <source>
        <dbReference type="ARBA" id="ARBA00022795"/>
    </source>
</evidence>
<gene>
    <name evidence="4" type="ORF">JOC48_000725</name>
</gene>
<evidence type="ECO:0000256" key="3">
    <source>
        <dbReference type="SAM" id="MobiDB-lite"/>
    </source>
</evidence>
<keyword evidence="2" id="KW-0175">Coiled coil</keyword>
<dbReference type="InterPro" id="IPR036679">
    <property type="entry name" value="FlgN-like_sf"/>
</dbReference>
<dbReference type="SUPFAM" id="SSF140566">
    <property type="entry name" value="FlgN-like"/>
    <property type="match status" value="1"/>
</dbReference>
<feature type="region of interest" description="Disordered" evidence="3">
    <location>
        <begin position="142"/>
        <end position="162"/>
    </location>
</feature>
<dbReference type="Pfam" id="PF05130">
    <property type="entry name" value="FlgN"/>
    <property type="match status" value="1"/>
</dbReference>
<organism evidence="4 5">
    <name type="scientific">Aquibacillus albus</name>
    <dbReference type="NCBI Taxonomy" id="1168171"/>
    <lineage>
        <taxon>Bacteria</taxon>
        <taxon>Bacillati</taxon>
        <taxon>Bacillota</taxon>
        <taxon>Bacilli</taxon>
        <taxon>Bacillales</taxon>
        <taxon>Bacillaceae</taxon>
        <taxon>Aquibacillus</taxon>
    </lineage>
</organism>
<evidence type="ECO:0000256" key="2">
    <source>
        <dbReference type="SAM" id="Coils"/>
    </source>
</evidence>
<evidence type="ECO:0000313" key="5">
    <source>
        <dbReference type="Proteomes" id="UP001296943"/>
    </source>
</evidence>
<accession>A0ABS2MWH1</accession>
<feature type="coiled-coil region" evidence="2">
    <location>
        <begin position="96"/>
        <end position="123"/>
    </location>
</feature>
<sequence>MSVKPIVEALDKLTQLHQSLLKLSKDKTESLKKGSIDQLQALLVQERKHVQAINQLEEKRMKLVENWAITNQLDPAAINVSSMLEILKQDSDKELLKNATTQLAEIMVELKQQEKLNQELTQQSLQFVQLTMDMISPTLRNMNYGNSAKQQSNNRSVFDSKA</sequence>
<dbReference type="InterPro" id="IPR007809">
    <property type="entry name" value="FlgN-like"/>
</dbReference>
<dbReference type="Gene3D" id="1.20.58.300">
    <property type="entry name" value="FlgN-like"/>
    <property type="match status" value="1"/>
</dbReference>